<evidence type="ECO:0000259" key="4">
    <source>
        <dbReference type="SMART" id="SM00062"/>
    </source>
</evidence>
<evidence type="ECO:0000256" key="3">
    <source>
        <dbReference type="ARBA" id="ARBA00023237"/>
    </source>
</evidence>
<dbReference type="InterPro" id="IPR008258">
    <property type="entry name" value="Transglycosylase_SLT_dom_1"/>
</dbReference>
<dbReference type="Gene3D" id="3.40.190.10">
    <property type="entry name" value="Periplasmic binding protein-like II"/>
    <property type="match status" value="2"/>
</dbReference>
<evidence type="ECO:0000256" key="2">
    <source>
        <dbReference type="ARBA" id="ARBA00022729"/>
    </source>
</evidence>
<dbReference type="InterPro" id="IPR023346">
    <property type="entry name" value="Lysozyme-like_dom_sf"/>
</dbReference>
<dbReference type="CDD" id="cd13403">
    <property type="entry name" value="MLTF-like"/>
    <property type="match status" value="1"/>
</dbReference>
<gene>
    <name evidence="5" type="ORF">RM519_01915</name>
</gene>
<feature type="domain" description="Solute-binding protein family 3/N-terminal" evidence="4">
    <location>
        <begin position="61"/>
        <end position="293"/>
    </location>
</feature>
<keyword evidence="3" id="KW-0998">Cell outer membrane</keyword>
<evidence type="ECO:0000313" key="6">
    <source>
        <dbReference type="Proteomes" id="UP001252186"/>
    </source>
</evidence>
<dbReference type="RefSeq" id="WP_311591813.1">
    <property type="nucleotide sequence ID" value="NZ_JAVRHV010000001.1"/>
</dbReference>
<name>A0ABU2Y1C2_9FLAO</name>
<dbReference type="PANTHER" id="PTHR35936:SF19">
    <property type="entry name" value="AMINO-ACID-BINDING PROTEIN YXEM-RELATED"/>
    <property type="match status" value="1"/>
</dbReference>
<proteinExistence type="predicted"/>
<accession>A0ABU2Y1C2</accession>
<dbReference type="InterPro" id="IPR001638">
    <property type="entry name" value="Solute-binding_3/MltF_N"/>
</dbReference>
<dbReference type="SUPFAM" id="SSF53955">
    <property type="entry name" value="Lysozyme-like"/>
    <property type="match status" value="1"/>
</dbReference>
<sequence length="487" mass="56323">MKILNKYIPVLLATLLLLLSCKKPGSSNMGGKDEAYNPFVANSVDRDWDEIREDGILRAMVVYSSTSYFLYKGEPMGFEYELLKRLAKELDLELELIVSKDLDAEFEVLNRGDVDLIAHGMTVTKQRQWEVDFTEYLYLTKQVLVQKKPDNFLQISWKELENSLIHDPIELINDTISIRKNSAYYERLQSLSNEIGGDIIIDSLDSSLSTGEIIHMVSDGKIKYTIADENLARINASDRINLDISVPISFSQRISWVTRKKSPEFKKLLDSWILSQRKTTDFNVIYNKYFKNKRTFKNRSKSDYYSLANNQISAYDKYIKSHAKKLDWDWRLLASQVYQESKFDPKATSWTGAQGLMQLMPRTAESLDVKDPTIPEESLRAGTTYLKKLYDQFEHIPDSINRIKLTMAAYNCGFGHITDAQKLAEANDLDPYTWHGNVDEMLLALSYPSNYKKEYIKHGYVRGTEPVNYVNQIMDRYGQYKQFIAVD</sequence>
<dbReference type="Pfam" id="PF00497">
    <property type="entry name" value="SBP_bac_3"/>
    <property type="match status" value="1"/>
</dbReference>
<dbReference type="EMBL" id="JAVRHV010000001">
    <property type="protein sequence ID" value="MDT0551991.1"/>
    <property type="molecule type" value="Genomic_DNA"/>
</dbReference>
<evidence type="ECO:0000256" key="1">
    <source>
        <dbReference type="ARBA" id="ARBA00004339"/>
    </source>
</evidence>
<dbReference type="SMART" id="SM00062">
    <property type="entry name" value="PBPb"/>
    <property type="match status" value="1"/>
</dbReference>
<evidence type="ECO:0000313" key="5">
    <source>
        <dbReference type="EMBL" id="MDT0551991.1"/>
    </source>
</evidence>
<keyword evidence="2" id="KW-0732">Signal</keyword>
<dbReference type="Pfam" id="PF01464">
    <property type="entry name" value="SLT"/>
    <property type="match status" value="1"/>
</dbReference>
<dbReference type="PROSITE" id="PS51257">
    <property type="entry name" value="PROKAR_LIPOPROTEIN"/>
    <property type="match status" value="1"/>
</dbReference>
<comment type="subcellular location">
    <subcellularLocation>
        <location evidence="1">Cell outer membrane</location>
        <topology evidence="1">Peripheral membrane protein</topology>
    </subcellularLocation>
</comment>
<dbReference type="SUPFAM" id="SSF53850">
    <property type="entry name" value="Periplasmic binding protein-like II"/>
    <property type="match status" value="1"/>
</dbReference>
<dbReference type="Gene3D" id="1.10.530.10">
    <property type="match status" value="1"/>
</dbReference>
<keyword evidence="3" id="KW-0472">Membrane</keyword>
<dbReference type="Proteomes" id="UP001252186">
    <property type="component" value="Unassembled WGS sequence"/>
</dbReference>
<comment type="caution">
    <text evidence="5">The sequence shown here is derived from an EMBL/GenBank/DDBJ whole genome shotgun (WGS) entry which is preliminary data.</text>
</comment>
<keyword evidence="6" id="KW-1185">Reference proteome</keyword>
<dbReference type="PANTHER" id="PTHR35936">
    <property type="entry name" value="MEMBRANE-BOUND LYTIC MUREIN TRANSGLYCOSYLASE F"/>
    <property type="match status" value="1"/>
</dbReference>
<dbReference type="CDD" id="cd01009">
    <property type="entry name" value="PBP2_YfhD_N"/>
    <property type="match status" value="1"/>
</dbReference>
<reference evidence="5 6" key="1">
    <citation type="submission" date="2023-09" db="EMBL/GenBank/DDBJ databases">
        <authorList>
            <person name="Rey-Velasco X."/>
        </authorList>
    </citation>
    <scope>NUCLEOTIDE SEQUENCE [LARGE SCALE GENOMIC DNA]</scope>
    <source>
        <strain evidence="5 6">P050</strain>
    </source>
</reference>
<protein>
    <submittedName>
        <fullName evidence="5">Transporter substrate-binding domain-containing protein</fullName>
    </submittedName>
</protein>
<organism evidence="5 6">
    <name type="scientific">Urechidicola vernalis</name>
    <dbReference type="NCBI Taxonomy" id="3075600"/>
    <lineage>
        <taxon>Bacteria</taxon>
        <taxon>Pseudomonadati</taxon>
        <taxon>Bacteroidota</taxon>
        <taxon>Flavobacteriia</taxon>
        <taxon>Flavobacteriales</taxon>
        <taxon>Flavobacteriaceae</taxon>
        <taxon>Urechidicola</taxon>
    </lineage>
</organism>